<name>A0A1Q9YLC1_9FIRM</name>
<evidence type="ECO:0000313" key="7">
    <source>
        <dbReference type="Proteomes" id="UP000186758"/>
    </source>
</evidence>
<dbReference type="EMBL" id="MPJZ01000046">
    <property type="protein sequence ID" value="OLU45657.1"/>
    <property type="molecule type" value="Genomic_DNA"/>
</dbReference>
<dbReference type="CDD" id="cd00609">
    <property type="entry name" value="AAT_like"/>
    <property type="match status" value="1"/>
</dbReference>
<dbReference type="InterPro" id="IPR004838">
    <property type="entry name" value="NHTrfase_class1_PyrdxlP-BS"/>
</dbReference>
<gene>
    <name evidence="6" type="ORF">BO223_04655</name>
</gene>
<dbReference type="GO" id="GO:0008483">
    <property type="term" value="F:transaminase activity"/>
    <property type="evidence" value="ECO:0007669"/>
    <property type="project" value="UniProtKB-KW"/>
</dbReference>
<dbReference type="InterPro" id="IPR015421">
    <property type="entry name" value="PyrdxlP-dep_Trfase_major"/>
</dbReference>
<dbReference type="GO" id="GO:0030170">
    <property type="term" value="F:pyridoxal phosphate binding"/>
    <property type="evidence" value="ECO:0007669"/>
    <property type="project" value="InterPro"/>
</dbReference>
<protein>
    <recommendedName>
        <fullName evidence="4">Aminotransferase</fullName>
        <ecNumber evidence="4">2.6.1.-</ecNumber>
    </recommendedName>
</protein>
<dbReference type="Gene3D" id="3.40.640.10">
    <property type="entry name" value="Type I PLP-dependent aspartate aminotransferase-like (Major domain)"/>
    <property type="match status" value="1"/>
</dbReference>
<accession>A0A1Q9YLC1</accession>
<organism evidence="6 7">
    <name type="scientific">Faecalibaculum rodentium</name>
    <dbReference type="NCBI Taxonomy" id="1702221"/>
    <lineage>
        <taxon>Bacteria</taxon>
        <taxon>Bacillati</taxon>
        <taxon>Bacillota</taxon>
        <taxon>Erysipelotrichia</taxon>
        <taxon>Erysipelotrichales</taxon>
        <taxon>Erysipelotrichaceae</taxon>
        <taxon>Faecalibaculum</taxon>
    </lineage>
</organism>
<comment type="caution">
    <text evidence="6">The sequence shown here is derived from an EMBL/GenBank/DDBJ whole genome shotgun (WGS) entry which is preliminary data.</text>
</comment>
<keyword evidence="3 4" id="KW-0808">Transferase</keyword>
<dbReference type="Proteomes" id="UP000186758">
    <property type="component" value="Unassembled WGS sequence"/>
</dbReference>
<dbReference type="Gene3D" id="3.90.1150.10">
    <property type="entry name" value="Aspartate Aminotransferase, domain 1"/>
    <property type="match status" value="1"/>
</dbReference>
<evidence type="ECO:0000256" key="3">
    <source>
        <dbReference type="ARBA" id="ARBA00022679"/>
    </source>
</evidence>
<keyword evidence="2 4" id="KW-0032">Aminotransferase</keyword>
<comment type="cofactor">
    <cofactor evidence="1 4">
        <name>pyridoxal 5'-phosphate</name>
        <dbReference type="ChEBI" id="CHEBI:597326"/>
    </cofactor>
</comment>
<evidence type="ECO:0000313" key="6">
    <source>
        <dbReference type="EMBL" id="OLU45657.1"/>
    </source>
</evidence>
<feature type="domain" description="Aminotransferase class I/classII large" evidence="5">
    <location>
        <begin position="33"/>
        <end position="379"/>
    </location>
</feature>
<dbReference type="SUPFAM" id="SSF53383">
    <property type="entry name" value="PLP-dependent transferases"/>
    <property type="match status" value="1"/>
</dbReference>
<dbReference type="PROSITE" id="PS00105">
    <property type="entry name" value="AA_TRANSFER_CLASS_1"/>
    <property type="match status" value="1"/>
</dbReference>
<dbReference type="InterPro" id="IPR015424">
    <property type="entry name" value="PyrdxlP-dep_Trfase"/>
</dbReference>
<sequence>MRAARRVQEIQGATFADLDRKKKRFTDRTGLPVIDFSIGSSNIPPMDAVKETLSQAVQEDAAWQYSLGPLPEMIEAVQDWYQNRYGVDLEADEIFLLKGSQEALTHVPLVYCDPGDTVLIPDPYYPIYGTAPRLAGAAVQFMPLKEENGYLIDFDAIENPDEVKLMYVSYPGNPTGAVANDAFYERLVQFATDHDIIVLHDNAYSELVFEGETGKSFLAYPGAKEVGIELNSFSKSYSMGGARLAVLAGNAELVQAYRKLLDMTDFCVFPAIQQAGICALKEGQAFTEQVRNEYRRRRDYLIEKMKDAGWNIAVPKATMFVWARIPACWSSAQAFTDALVDQAGVLVNPGSNFGKEGERYVRLALVRSDGEVQEAARRIRESGLLETGDRSQ</sequence>
<dbReference type="PANTHER" id="PTHR42832">
    <property type="entry name" value="AMINO ACID AMINOTRANSFERASE"/>
    <property type="match status" value="1"/>
</dbReference>
<evidence type="ECO:0000256" key="1">
    <source>
        <dbReference type="ARBA" id="ARBA00001933"/>
    </source>
</evidence>
<dbReference type="InterPro" id="IPR050881">
    <property type="entry name" value="LL-DAP_aminotransferase"/>
</dbReference>
<proteinExistence type="inferred from homology"/>
<dbReference type="AlphaFoldDB" id="A0A1Q9YLC1"/>
<reference evidence="6 7" key="1">
    <citation type="submission" date="2016-11" db="EMBL/GenBank/DDBJ databases">
        <title>Description of two novel members of the family Erysipelotrichaceae: Ileibacterium lipovorans gen. nov., sp. nov. and Dubosiella newyorkensis, gen. nov., sp. nov.</title>
        <authorList>
            <person name="Cox L.M."/>
            <person name="Sohn J."/>
            <person name="Tyrrell K.L."/>
            <person name="Citron D.M."/>
            <person name="Lawson P.A."/>
            <person name="Patel N.B."/>
            <person name="Iizumi T."/>
            <person name="Perez-Perez G.I."/>
            <person name="Goldstein E.J."/>
            <person name="Blaser M.J."/>
        </authorList>
    </citation>
    <scope>NUCLEOTIDE SEQUENCE [LARGE SCALE GENOMIC DNA]</scope>
    <source>
        <strain evidence="6 7">NYU-BL-K8</strain>
    </source>
</reference>
<comment type="similarity">
    <text evidence="4">Belongs to the class-I pyridoxal-phosphate-dependent aminotransferase family.</text>
</comment>
<evidence type="ECO:0000256" key="4">
    <source>
        <dbReference type="RuleBase" id="RU000481"/>
    </source>
</evidence>
<dbReference type="Pfam" id="PF00155">
    <property type="entry name" value="Aminotran_1_2"/>
    <property type="match status" value="1"/>
</dbReference>
<dbReference type="InterPro" id="IPR015422">
    <property type="entry name" value="PyrdxlP-dep_Trfase_small"/>
</dbReference>
<dbReference type="PANTHER" id="PTHR42832:SF3">
    <property type="entry name" value="L-GLUTAMINE--4-(METHYLSULFANYL)-2-OXOBUTANOATE AMINOTRANSFERASE"/>
    <property type="match status" value="1"/>
</dbReference>
<evidence type="ECO:0000259" key="5">
    <source>
        <dbReference type="Pfam" id="PF00155"/>
    </source>
</evidence>
<dbReference type="EC" id="2.6.1.-" evidence="4"/>
<dbReference type="InterPro" id="IPR004839">
    <property type="entry name" value="Aminotransferase_I/II_large"/>
</dbReference>
<evidence type="ECO:0000256" key="2">
    <source>
        <dbReference type="ARBA" id="ARBA00022576"/>
    </source>
</evidence>